<dbReference type="PROSITE" id="PS50181">
    <property type="entry name" value="FBOX"/>
    <property type="match status" value="1"/>
</dbReference>
<dbReference type="Pfam" id="PF00646">
    <property type="entry name" value="F-box"/>
    <property type="match status" value="1"/>
</dbReference>
<proteinExistence type="predicted"/>
<dbReference type="PANTHER" id="PTHR21503">
    <property type="entry name" value="F-BOX-CONTAINING HYPOTHETICAL PROTEIN C.ELEGANS"/>
    <property type="match status" value="1"/>
</dbReference>
<accession>A0A2G5U0S3</accession>
<evidence type="ECO:0000259" key="1">
    <source>
        <dbReference type="PROSITE" id="PS50181"/>
    </source>
</evidence>
<keyword evidence="3" id="KW-1185">Reference proteome</keyword>
<dbReference type="EMBL" id="PDUG01000004">
    <property type="protein sequence ID" value="PIC32971.1"/>
    <property type="molecule type" value="Genomic_DNA"/>
</dbReference>
<comment type="caution">
    <text evidence="2">The sequence shown here is derived from an EMBL/GenBank/DDBJ whole genome shotgun (WGS) entry which is preliminary data.</text>
</comment>
<dbReference type="InterPro" id="IPR001810">
    <property type="entry name" value="F-box_dom"/>
</dbReference>
<dbReference type="PANTHER" id="PTHR21503:SF8">
    <property type="entry name" value="F-BOX ASSOCIATED DOMAIN-CONTAINING PROTEIN-RELATED"/>
    <property type="match status" value="1"/>
</dbReference>
<organism evidence="2 3">
    <name type="scientific">Caenorhabditis nigoni</name>
    <dbReference type="NCBI Taxonomy" id="1611254"/>
    <lineage>
        <taxon>Eukaryota</taxon>
        <taxon>Metazoa</taxon>
        <taxon>Ecdysozoa</taxon>
        <taxon>Nematoda</taxon>
        <taxon>Chromadorea</taxon>
        <taxon>Rhabditida</taxon>
        <taxon>Rhabditina</taxon>
        <taxon>Rhabditomorpha</taxon>
        <taxon>Rhabditoidea</taxon>
        <taxon>Rhabditidae</taxon>
        <taxon>Peloderinae</taxon>
        <taxon>Caenorhabditis</taxon>
    </lineage>
</organism>
<dbReference type="OrthoDB" id="10312782at2759"/>
<gene>
    <name evidence="2" type="primary">Cnig_chr_IV.g13120</name>
    <name evidence="2" type="ORF">B9Z55_013120</name>
</gene>
<evidence type="ECO:0000313" key="2">
    <source>
        <dbReference type="EMBL" id="PIC32971.1"/>
    </source>
</evidence>
<dbReference type="Proteomes" id="UP000230233">
    <property type="component" value="Chromosome IV"/>
</dbReference>
<sequence length="332" mass="39552">MRLLQYPRLVREEIFSNMEYETIFSLSLTSRNLLKLLKQSKWKPIEVAFVFDWRKFQIHFGDSTAPLELISKTFDWYDIFPYGFFCGQQVHKLETKGESREEIVMRMYNHISELFQKCQSLTFGARISASDTSYYVPIPSLNIATFKVWTSKYLTTFMKNHLDLKLLVLEEQPTKICSIKRFREVPDIINIRNLRVVCFEKHFLAYMRNFKGVNAYFCGPTEAYQIRNFVYGWLNGQYSENLNLIHIEQEDGERFGPDLLENYRQNQWDLNKMPLEYQLDEGDKYYTQFPGPFKMENAVYVQRESDGKILSLQNTSRVFIGCVWNHEDVFKE</sequence>
<reference evidence="3" key="1">
    <citation type="submission" date="2017-10" db="EMBL/GenBank/DDBJ databases">
        <title>Rapid genome shrinkage in a self-fertile nematode reveals novel sperm competition proteins.</title>
        <authorList>
            <person name="Yin D."/>
            <person name="Schwarz E.M."/>
            <person name="Thomas C.G."/>
            <person name="Felde R.L."/>
            <person name="Korf I.F."/>
            <person name="Cutter A.D."/>
            <person name="Schartner C.M."/>
            <person name="Ralston E.J."/>
            <person name="Meyer B.J."/>
            <person name="Haag E.S."/>
        </authorList>
    </citation>
    <scope>NUCLEOTIDE SEQUENCE [LARGE SCALE GENOMIC DNA]</scope>
    <source>
        <strain evidence="3">JU1422</strain>
    </source>
</reference>
<protein>
    <recommendedName>
        <fullName evidence="1">F-box domain-containing protein</fullName>
    </recommendedName>
</protein>
<name>A0A2G5U0S3_9PELO</name>
<dbReference type="AlphaFoldDB" id="A0A2G5U0S3"/>
<feature type="domain" description="F-box" evidence="1">
    <location>
        <begin position="1"/>
        <end position="45"/>
    </location>
</feature>
<evidence type="ECO:0000313" key="3">
    <source>
        <dbReference type="Proteomes" id="UP000230233"/>
    </source>
</evidence>